<evidence type="ECO:0000256" key="8">
    <source>
        <dbReference type="SAM" id="Phobius"/>
    </source>
</evidence>
<dbReference type="InterPro" id="IPR001611">
    <property type="entry name" value="Leu-rich_rpt"/>
</dbReference>
<dbReference type="PANTHER" id="PTHR48007">
    <property type="entry name" value="LEUCINE-RICH REPEAT RECEPTOR-LIKE PROTEIN KINASE PXC1"/>
    <property type="match status" value="1"/>
</dbReference>
<evidence type="ECO:0000313" key="13">
    <source>
        <dbReference type="Proteomes" id="UP000077755"/>
    </source>
</evidence>
<name>A0A164WFT2_DAUCS</name>
<evidence type="ECO:0000256" key="6">
    <source>
        <dbReference type="ARBA" id="ARBA00022989"/>
    </source>
</evidence>
<dbReference type="InterPro" id="IPR011009">
    <property type="entry name" value="Kinase-like_dom_sf"/>
</dbReference>
<evidence type="ECO:0000256" key="2">
    <source>
        <dbReference type="ARBA" id="ARBA00022614"/>
    </source>
</evidence>
<feature type="signal peptide" evidence="9">
    <location>
        <begin position="1"/>
        <end position="21"/>
    </location>
</feature>
<dbReference type="EMBL" id="CP093348">
    <property type="protein sequence ID" value="WOH06008.1"/>
    <property type="molecule type" value="Genomic_DNA"/>
</dbReference>
<keyword evidence="5" id="KW-0677">Repeat</keyword>
<dbReference type="KEGG" id="dcr:108224356"/>
<dbReference type="GO" id="GO:0016020">
    <property type="term" value="C:membrane"/>
    <property type="evidence" value="ECO:0007669"/>
    <property type="project" value="UniProtKB-SubCell"/>
</dbReference>
<feature type="chain" id="PRO_5007854093" description="Protein kinase domain-containing protein" evidence="9">
    <location>
        <begin position="22"/>
        <end position="632"/>
    </location>
</feature>
<protein>
    <recommendedName>
        <fullName evidence="10">Protein kinase domain-containing protein</fullName>
    </recommendedName>
</protein>
<dbReference type="InterPro" id="IPR046959">
    <property type="entry name" value="PRK1-6/SRF4-like"/>
</dbReference>
<dbReference type="SUPFAM" id="SSF56112">
    <property type="entry name" value="Protein kinase-like (PK-like)"/>
    <property type="match status" value="1"/>
</dbReference>
<dbReference type="PANTHER" id="PTHR48007:SF37">
    <property type="entry name" value="LEUCINE-RICH REPEAT PROTEIN KINASE FAMILY PROTEIN"/>
    <property type="match status" value="1"/>
</dbReference>
<dbReference type="InterPro" id="IPR001245">
    <property type="entry name" value="Ser-Thr/Tyr_kinase_cat_dom"/>
</dbReference>
<keyword evidence="7 8" id="KW-0472">Membrane</keyword>
<evidence type="ECO:0000256" key="9">
    <source>
        <dbReference type="SAM" id="SignalP"/>
    </source>
</evidence>
<dbReference type="Gene3D" id="3.80.10.10">
    <property type="entry name" value="Ribonuclease Inhibitor"/>
    <property type="match status" value="2"/>
</dbReference>
<gene>
    <name evidence="11" type="ORF">DCAR_020909</name>
    <name evidence="12" type="ORF">DCAR_0625431</name>
</gene>
<dbReference type="Proteomes" id="UP000077755">
    <property type="component" value="Chromosome 6"/>
</dbReference>
<dbReference type="SUPFAM" id="SSF52058">
    <property type="entry name" value="L domain-like"/>
    <property type="match status" value="1"/>
</dbReference>
<organism evidence="11">
    <name type="scientific">Daucus carota subsp. sativus</name>
    <name type="common">Carrot</name>
    <dbReference type="NCBI Taxonomy" id="79200"/>
    <lineage>
        <taxon>Eukaryota</taxon>
        <taxon>Viridiplantae</taxon>
        <taxon>Streptophyta</taxon>
        <taxon>Embryophyta</taxon>
        <taxon>Tracheophyta</taxon>
        <taxon>Spermatophyta</taxon>
        <taxon>Magnoliopsida</taxon>
        <taxon>eudicotyledons</taxon>
        <taxon>Gunneridae</taxon>
        <taxon>Pentapetalae</taxon>
        <taxon>asterids</taxon>
        <taxon>campanulids</taxon>
        <taxon>Apiales</taxon>
        <taxon>Apiaceae</taxon>
        <taxon>Apioideae</taxon>
        <taxon>Scandiceae</taxon>
        <taxon>Daucinae</taxon>
        <taxon>Daucus</taxon>
        <taxon>Daucus sect. Daucus</taxon>
    </lineage>
</organism>
<dbReference type="Gene3D" id="3.30.200.20">
    <property type="entry name" value="Phosphorylase Kinase, domain 1"/>
    <property type="match status" value="1"/>
</dbReference>
<dbReference type="OMA" id="HKECRPI"/>
<reference evidence="12" key="2">
    <citation type="submission" date="2022-03" db="EMBL/GenBank/DDBJ databases">
        <title>Draft title - Genomic analysis of global carrot germplasm unveils the trajectory of domestication and the origin of high carotenoid orange carrot.</title>
        <authorList>
            <person name="Iorizzo M."/>
            <person name="Ellison S."/>
            <person name="Senalik D."/>
            <person name="Macko-Podgorni A."/>
            <person name="Grzebelus D."/>
            <person name="Bostan H."/>
            <person name="Rolling W."/>
            <person name="Curaba J."/>
            <person name="Simon P."/>
        </authorList>
    </citation>
    <scope>NUCLEOTIDE SEQUENCE</scope>
    <source>
        <tissue evidence="12">Leaf</tissue>
    </source>
</reference>
<comment type="subcellular location">
    <subcellularLocation>
        <location evidence="1">Membrane</location>
    </subcellularLocation>
</comment>
<dbReference type="PROSITE" id="PS50011">
    <property type="entry name" value="PROTEIN_KINASE_DOM"/>
    <property type="match status" value="1"/>
</dbReference>
<feature type="transmembrane region" description="Helical" evidence="8">
    <location>
        <begin position="258"/>
        <end position="282"/>
    </location>
</feature>
<evidence type="ECO:0000259" key="10">
    <source>
        <dbReference type="PROSITE" id="PS50011"/>
    </source>
</evidence>
<proteinExistence type="predicted"/>
<dbReference type="GO" id="GO:0005524">
    <property type="term" value="F:ATP binding"/>
    <property type="evidence" value="ECO:0007669"/>
    <property type="project" value="InterPro"/>
</dbReference>
<keyword evidence="2" id="KW-0433">Leucine-rich repeat</keyword>
<evidence type="ECO:0000256" key="4">
    <source>
        <dbReference type="ARBA" id="ARBA00022729"/>
    </source>
</evidence>
<keyword evidence="13" id="KW-1185">Reference proteome</keyword>
<evidence type="ECO:0000256" key="7">
    <source>
        <dbReference type="ARBA" id="ARBA00023136"/>
    </source>
</evidence>
<dbReference type="Gramene" id="KZM91726">
    <property type="protein sequence ID" value="KZM91726"/>
    <property type="gene ID" value="DCAR_020909"/>
</dbReference>
<evidence type="ECO:0000256" key="5">
    <source>
        <dbReference type="ARBA" id="ARBA00022737"/>
    </source>
</evidence>
<dbReference type="Gene3D" id="1.10.510.10">
    <property type="entry name" value="Transferase(Phosphotransferase) domain 1"/>
    <property type="match status" value="1"/>
</dbReference>
<evidence type="ECO:0000256" key="1">
    <source>
        <dbReference type="ARBA" id="ARBA00004370"/>
    </source>
</evidence>
<dbReference type="GO" id="GO:0004672">
    <property type="term" value="F:protein kinase activity"/>
    <property type="evidence" value="ECO:0007669"/>
    <property type="project" value="InterPro"/>
</dbReference>
<keyword evidence="6 8" id="KW-1133">Transmembrane helix</keyword>
<keyword evidence="3 8" id="KW-0812">Transmembrane</keyword>
<dbReference type="PROSITE" id="PS51450">
    <property type="entry name" value="LRR"/>
    <property type="match status" value="1"/>
</dbReference>
<dbReference type="OrthoDB" id="4062651at2759"/>
<keyword evidence="4 9" id="KW-0732">Signal</keyword>
<evidence type="ECO:0000313" key="11">
    <source>
        <dbReference type="EMBL" id="KZM91726.1"/>
    </source>
</evidence>
<accession>A0A164WFT2</accession>
<dbReference type="EMBL" id="LNRQ01000006">
    <property type="protein sequence ID" value="KZM91726.1"/>
    <property type="molecule type" value="Genomic_DNA"/>
</dbReference>
<feature type="domain" description="Protein kinase" evidence="10">
    <location>
        <begin position="350"/>
        <end position="615"/>
    </location>
</feature>
<reference evidence="11" key="1">
    <citation type="journal article" date="2016" name="Nat. Genet.">
        <title>A high-quality carrot genome assembly provides new insights into carotenoid accumulation and asterid genome evolution.</title>
        <authorList>
            <person name="Iorizzo M."/>
            <person name="Ellison S."/>
            <person name="Senalik D."/>
            <person name="Zeng P."/>
            <person name="Satapoomin P."/>
            <person name="Huang J."/>
            <person name="Bowman M."/>
            <person name="Iovene M."/>
            <person name="Sanseverino W."/>
            <person name="Cavagnaro P."/>
            <person name="Yildiz M."/>
            <person name="Macko-Podgorni A."/>
            <person name="Moranska E."/>
            <person name="Grzebelus E."/>
            <person name="Grzebelus D."/>
            <person name="Ashrafi H."/>
            <person name="Zheng Z."/>
            <person name="Cheng S."/>
            <person name="Spooner D."/>
            <person name="Van Deynze A."/>
            <person name="Simon P."/>
        </authorList>
    </citation>
    <scope>NUCLEOTIDE SEQUENCE [LARGE SCALE GENOMIC DNA]</scope>
    <source>
        <tissue evidence="11">Leaf</tissue>
    </source>
</reference>
<dbReference type="Pfam" id="PF07714">
    <property type="entry name" value="PK_Tyr_Ser-Thr"/>
    <property type="match status" value="1"/>
</dbReference>
<dbReference type="FunFam" id="3.80.10.10:FF:000400">
    <property type="entry name" value="Nuclear pore complex protein NUP107"/>
    <property type="match status" value="1"/>
</dbReference>
<dbReference type="Pfam" id="PF00560">
    <property type="entry name" value="LRR_1"/>
    <property type="match status" value="4"/>
</dbReference>
<dbReference type="InterPro" id="IPR032675">
    <property type="entry name" value="LRR_dom_sf"/>
</dbReference>
<dbReference type="AlphaFoldDB" id="A0A164WFT2"/>
<evidence type="ECO:0000256" key="3">
    <source>
        <dbReference type="ARBA" id="ARBA00022692"/>
    </source>
</evidence>
<sequence length="632" mass="70671">MSHHFLHLLILISFFTHSFSAHSPPSDATHLLSFKLKADAHNNLNYTSRSFCQWQGVQCARLRVHRLVLQNLNLSGSFAPNTLTNLDQLRVLSLQNNSLTGPIPDLSQLINLKSLFLNHNSFSGSFPPSLLSLHRLKTLDLSNNILTGLIPMALTNLDRLYYLRLELNRLNGSIPPLNQSSLKIFNISHNNLTGPIPVTPTLLRFPRSCFLFNFRLCGEIVHRECKPAAPFFGSPTPKPMNQVIKQQPEQSKSRTNKLAAIIGLCGGVVALCFVICVIARVVKRKRYRKRIMKPTMASDYIAAESAAAVMKMEEDRALEEKVRKLQMAKSGSLVFCAGEAQDYTMEQLMKASAELLGKGSIGTTYKAVLDNRLIVCVKRLDGFKMTGISKEEFDRRMTAVGGLRHPKLVALRGFIQAKEERLLVYDYQPNGSLFSLIHGSKSARARPLHWTSCLKIAEDVAQGLNYIHQAWRFVHGNLKASNVLLDPDFEACLTDYCLSDLVDPALLFEEPDSVAYKAPETHKLDHQPTSKSDIYSFGVLLVELLTGKPPSQHPYLLPDELIHWVRSMRDDDGSEDNRLVMLLEVAIACSATSPEQRPTMWQVLKMIQEIKQTVVAEDGDNAFPATVASLTS</sequence>
<evidence type="ECO:0000313" key="12">
    <source>
        <dbReference type="EMBL" id="WOH06008.1"/>
    </source>
</evidence>
<dbReference type="InterPro" id="IPR000719">
    <property type="entry name" value="Prot_kinase_dom"/>
</dbReference>